<evidence type="ECO:0000256" key="4">
    <source>
        <dbReference type="ARBA" id="ARBA00023242"/>
    </source>
</evidence>
<dbReference type="EMBL" id="LKCW01000026">
    <property type="protein sequence ID" value="KPM43888.1"/>
    <property type="molecule type" value="Genomic_DNA"/>
</dbReference>
<dbReference type="PROSITE" id="PS00463">
    <property type="entry name" value="ZN2_CY6_FUNGAL_1"/>
    <property type="match status" value="1"/>
</dbReference>
<comment type="caution">
    <text evidence="7">The sequence shown here is derived from an EMBL/GenBank/DDBJ whole genome shotgun (WGS) entry which is preliminary data.</text>
</comment>
<organism evidence="7 8">
    <name type="scientific">Neonectria ditissima</name>
    <dbReference type="NCBI Taxonomy" id="78410"/>
    <lineage>
        <taxon>Eukaryota</taxon>
        <taxon>Fungi</taxon>
        <taxon>Dikarya</taxon>
        <taxon>Ascomycota</taxon>
        <taxon>Pezizomycotina</taxon>
        <taxon>Sordariomycetes</taxon>
        <taxon>Hypocreomycetidae</taxon>
        <taxon>Hypocreales</taxon>
        <taxon>Nectriaceae</taxon>
        <taxon>Neonectria</taxon>
    </lineage>
</organism>
<dbReference type="GO" id="GO:0000981">
    <property type="term" value="F:DNA-binding transcription factor activity, RNA polymerase II-specific"/>
    <property type="evidence" value="ECO:0007669"/>
    <property type="project" value="InterPro"/>
</dbReference>
<dbReference type="STRING" id="78410.A0A0P7BR47"/>
<dbReference type="Proteomes" id="UP000050424">
    <property type="component" value="Unassembled WGS sequence"/>
</dbReference>
<dbReference type="CDD" id="cd00067">
    <property type="entry name" value="GAL4"/>
    <property type="match status" value="1"/>
</dbReference>
<evidence type="ECO:0000259" key="6">
    <source>
        <dbReference type="PROSITE" id="PS50048"/>
    </source>
</evidence>
<dbReference type="SUPFAM" id="SSF57701">
    <property type="entry name" value="Zn2/Cys6 DNA-binding domain"/>
    <property type="match status" value="1"/>
</dbReference>
<comment type="subcellular location">
    <subcellularLocation>
        <location evidence="1">Nucleus</location>
    </subcellularLocation>
</comment>
<keyword evidence="8" id="KW-1185">Reference proteome</keyword>
<evidence type="ECO:0000256" key="3">
    <source>
        <dbReference type="ARBA" id="ARBA00023125"/>
    </source>
</evidence>
<feature type="compositionally biased region" description="Polar residues" evidence="5">
    <location>
        <begin position="312"/>
        <end position="321"/>
    </location>
</feature>
<feature type="compositionally biased region" description="Polar residues" evidence="5">
    <location>
        <begin position="148"/>
        <end position="160"/>
    </location>
</feature>
<reference evidence="7 8" key="1">
    <citation type="submission" date="2015-09" db="EMBL/GenBank/DDBJ databases">
        <title>Draft genome of a European isolate of the apple canker pathogen Neonectria ditissima.</title>
        <authorList>
            <person name="Gomez-Cortecero A."/>
            <person name="Harrison R.J."/>
            <person name="Armitage A.D."/>
        </authorList>
    </citation>
    <scope>NUCLEOTIDE SEQUENCE [LARGE SCALE GENOMIC DNA]</scope>
    <source>
        <strain evidence="7 8">R09/05</strain>
    </source>
</reference>
<dbReference type="InterPro" id="IPR001138">
    <property type="entry name" value="Zn2Cys6_DnaBD"/>
</dbReference>
<feature type="compositionally biased region" description="Polar residues" evidence="5">
    <location>
        <begin position="72"/>
        <end position="82"/>
    </location>
</feature>
<feature type="domain" description="Zn(2)-C6 fungal-type" evidence="6">
    <location>
        <begin position="27"/>
        <end position="61"/>
    </location>
</feature>
<accession>A0A0P7BR47</accession>
<feature type="compositionally biased region" description="Polar residues" evidence="5">
    <location>
        <begin position="286"/>
        <end position="295"/>
    </location>
</feature>
<evidence type="ECO:0000256" key="1">
    <source>
        <dbReference type="ARBA" id="ARBA00004123"/>
    </source>
</evidence>
<dbReference type="GO" id="GO:0008270">
    <property type="term" value="F:zinc ion binding"/>
    <property type="evidence" value="ECO:0007669"/>
    <property type="project" value="InterPro"/>
</dbReference>
<evidence type="ECO:0000256" key="5">
    <source>
        <dbReference type="SAM" id="MobiDB-lite"/>
    </source>
</evidence>
<dbReference type="AlphaFoldDB" id="A0A0P7BR47"/>
<proteinExistence type="predicted"/>
<dbReference type="InterPro" id="IPR036864">
    <property type="entry name" value="Zn2-C6_fun-type_DNA-bd_sf"/>
</dbReference>
<dbReference type="GO" id="GO:0005634">
    <property type="term" value="C:nucleus"/>
    <property type="evidence" value="ECO:0007669"/>
    <property type="project" value="UniProtKB-SubCell"/>
</dbReference>
<dbReference type="PROSITE" id="PS50048">
    <property type="entry name" value="ZN2_CY6_FUNGAL_2"/>
    <property type="match status" value="1"/>
</dbReference>
<evidence type="ECO:0000256" key="2">
    <source>
        <dbReference type="ARBA" id="ARBA00022723"/>
    </source>
</evidence>
<feature type="region of interest" description="Disordered" evidence="5">
    <location>
        <begin position="270"/>
        <end position="330"/>
    </location>
</feature>
<gene>
    <name evidence="7" type="ORF">AK830_g2668</name>
</gene>
<dbReference type="PANTHER" id="PTHR46910">
    <property type="entry name" value="TRANSCRIPTION FACTOR PDR1"/>
    <property type="match status" value="1"/>
</dbReference>
<sequence length="330" mass="35610">MHQNQSQFGVSADRRRNRLGYHRTSVACGYCRRRKIRCVPEPSDGQARCTNCIRMKKNCVFHPVDQPPTPDTRATQASLSSTNKEEPPVSSSPIASSGKPGIHPFSPISQDMPSAPQSTVNFEAFSPGANAPLASSTNRSFELRGQPNWVSPDTGQNSGSRPGDLSVTWQGFVPASPMSAQFSPFGPGPLSATWPSGGSEPGSRGDISWGNYPPPARSMSYGGEPLNSQPMQYAPVPQSRQFDRRASTLSDVYTPAMGMTVSGMETSAAPELGTPGQAIPPPQFGVWNQPQQPQQHPGYAYAQWGYGENGEPGQQLSNNELPPNPYFDTR</sequence>
<feature type="compositionally biased region" description="Polar residues" evidence="5">
    <location>
        <begin position="107"/>
        <end position="121"/>
    </location>
</feature>
<keyword evidence="3" id="KW-0238">DNA-binding</keyword>
<dbReference type="InterPro" id="IPR050987">
    <property type="entry name" value="AtrR-like"/>
</dbReference>
<evidence type="ECO:0000313" key="8">
    <source>
        <dbReference type="Proteomes" id="UP000050424"/>
    </source>
</evidence>
<name>A0A0P7BR47_9HYPO</name>
<dbReference type="SMART" id="SM00066">
    <property type="entry name" value="GAL4"/>
    <property type="match status" value="1"/>
</dbReference>
<keyword evidence="2" id="KW-0479">Metal-binding</keyword>
<evidence type="ECO:0000313" key="7">
    <source>
        <dbReference type="EMBL" id="KPM43888.1"/>
    </source>
</evidence>
<protein>
    <recommendedName>
        <fullName evidence="6">Zn(2)-C6 fungal-type domain-containing protein</fullName>
    </recommendedName>
</protein>
<dbReference type="Gene3D" id="4.10.240.10">
    <property type="entry name" value="Zn(2)-C6 fungal-type DNA-binding domain"/>
    <property type="match status" value="1"/>
</dbReference>
<dbReference type="OrthoDB" id="4150019at2759"/>
<keyword evidence="4" id="KW-0539">Nucleus</keyword>
<feature type="region of interest" description="Disordered" evidence="5">
    <location>
        <begin position="62"/>
        <end position="228"/>
    </location>
</feature>
<dbReference type="GO" id="GO:0003677">
    <property type="term" value="F:DNA binding"/>
    <property type="evidence" value="ECO:0007669"/>
    <property type="project" value="UniProtKB-KW"/>
</dbReference>
<dbReference type="PANTHER" id="PTHR46910:SF3">
    <property type="entry name" value="HALOTOLERANCE PROTEIN 9-RELATED"/>
    <property type="match status" value="1"/>
</dbReference>